<dbReference type="InterPro" id="IPR036119">
    <property type="entry name" value="NOS_N_sf"/>
</dbReference>
<evidence type="ECO:0000313" key="14">
    <source>
        <dbReference type="EMBL" id="RID82177.1"/>
    </source>
</evidence>
<feature type="binding site" description="axial binding residue" evidence="12">
    <location>
        <position position="64"/>
    </location>
    <ligand>
        <name>heme</name>
        <dbReference type="ChEBI" id="CHEBI:30413"/>
    </ligand>
    <ligandPart>
        <name>Fe</name>
        <dbReference type="ChEBI" id="CHEBI:18248"/>
    </ligandPart>
</feature>
<dbReference type="GO" id="GO:0004517">
    <property type="term" value="F:nitric-oxide synthase activity"/>
    <property type="evidence" value="ECO:0007669"/>
    <property type="project" value="InterPro"/>
</dbReference>
<comment type="miscellaneous">
    <text evidence="11">This protein is similar to the oxygenase domain of eukaryotic nitric oxide synthases but lacks the reductase domain which, in eukaryotes, is responsible for transfer of electrons to the ferric heme during nitric oxide synthesis.</text>
</comment>
<comment type="catalytic activity">
    <reaction evidence="10">
        <text>3 reduced [flavodoxin] + 2 L-arginine + 4 O2 = 3 oxidized [flavodoxin] + 2 L-citrulline + 2 nitric oxide + 4 H2O + 5 H(+)</text>
        <dbReference type="Rhea" id="RHEA:52324"/>
        <dbReference type="Rhea" id="RHEA-COMP:10622"/>
        <dbReference type="Rhea" id="RHEA-COMP:10623"/>
        <dbReference type="ChEBI" id="CHEBI:15377"/>
        <dbReference type="ChEBI" id="CHEBI:15378"/>
        <dbReference type="ChEBI" id="CHEBI:15379"/>
        <dbReference type="ChEBI" id="CHEBI:16480"/>
        <dbReference type="ChEBI" id="CHEBI:32682"/>
        <dbReference type="ChEBI" id="CHEBI:57618"/>
        <dbReference type="ChEBI" id="CHEBI:57743"/>
        <dbReference type="ChEBI" id="CHEBI:58210"/>
        <dbReference type="EC" id="1.14.14.47"/>
    </reaction>
</comment>
<dbReference type="GO" id="GO:0046872">
    <property type="term" value="F:metal ion binding"/>
    <property type="evidence" value="ECO:0007669"/>
    <property type="project" value="UniProtKB-KW"/>
</dbReference>
<reference evidence="14 15" key="1">
    <citation type="submission" date="2018-08" db="EMBL/GenBank/DDBJ databases">
        <title>Bacillus jemisoniae sp. nov., Bacillus chryseoplanitiae sp. nov., Bacillus resnikiae sp. nov., and Bacillus frankliniae sp. nov., isolated from Viking spacecraft and associated surfaces.</title>
        <authorList>
            <person name="Seuylemezian A."/>
            <person name="Vaishampayan P."/>
        </authorList>
    </citation>
    <scope>NUCLEOTIDE SEQUENCE [LARGE SCALE GENOMIC DNA]</scope>
    <source>
        <strain evidence="14 15">MA001</strain>
    </source>
</reference>
<gene>
    <name evidence="14" type="ORF">D1953_18670</name>
</gene>
<dbReference type="SUPFAM" id="SSF56512">
    <property type="entry name" value="Nitric oxide (NO) synthase oxygenase domain"/>
    <property type="match status" value="1"/>
</dbReference>
<organism evidence="14 15">
    <name type="scientific">Peribacillus asahii</name>
    <dbReference type="NCBI Taxonomy" id="228899"/>
    <lineage>
        <taxon>Bacteria</taxon>
        <taxon>Bacillati</taxon>
        <taxon>Bacillota</taxon>
        <taxon>Bacilli</taxon>
        <taxon>Bacillales</taxon>
        <taxon>Bacillaceae</taxon>
        <taxon>Peribacillus</taxon>
    </lineage>
</organism>
<dbReference type="GO" id="GO:0020037">
    <property type="term" value="F:heme binding"/>
    <property type="evidence" value="ECO:0007669"/>
    <property type="project" value="InterPro"/>
</dbReference>
<evidence type="ECO:0000313" key="15">
    <source>
        <dbReference type="Proteomes" id="UP000266016"/>
    </source>
</evidence>
<sequence length="358" mass="41346">MNLIFQEAEAFIRSSYLEMGKTEDEINSRIMDIQKEIEETNTYEHTLEELEIGAKQAWRNSNRCIGRLFWDSLRVIDQRHLRDEEQINQALRDHIQFATNGGAIIPTITIFKPADDKFSIRLWNHQLLRYAGYETEHGIVGDPASVEFTKVCQELGWKGSLGSFDILPQVIQVNGQQPAWFETPASIVKEVPIHHPDFEWFSELNLKWYAVPIISDMCLEIGGIKYSAAPFNGWYMGTEIGARNFADEGRYNMLPQIGKMMGLDIKRDATLWKDRALVELNVAVLHSFKEAGVSIVDHHNAAKQFKHFEEKETACGRNTTGDWTWLIPPVSPATTHIFHRPYRNQKVKPNFFYQKKPY</sequence>
<evidence type="ECO:0000256" key="11">
    <source>
        <dbReference type="PIRNR" id="PIRNR037219"/>
    </source>
</evidence>
<protein>
    <recommendedName>
        <fullName evidence="5 11">Nitric oxide synthase oxygenase</fullName>
        <ecNumber evidence="4 11">1.14.14.47</ecNumber>
    </recommendedName>
</protein>
<comment type="cofactor">
    <cofactor evidence="1 11 12">
        <name>heme</name>
        <dbReference type="ChEBI" id="CHEBI:30413"/>
    </cofactor>
</comment>
<dbReference type="EC" id="1.14.14.47" evidence="4 11"/>
<dbReference type="Proteomes" id="UP000266016">
    <property type="component" value="Unassembled WGS sequence"/>
</dbReference>
<keyword evidence="9 11" id="KW-0408">Iron</keyword>
<dbReference type="Gene3D" id="3.90.1230.10">
    <property type="entry name" value="Nitric Oxide Synthase, Chain A, domain 3"/>
    <property type="match status" value="1"/>
</dbReference>
<dbReference type="PIRSF" id="PIRSF037219">
    <property type="entry name" value="NOS_oxygenase"/>
    <property type="match status" value="1"/>
</dbReference>
<dbReference type="PANTHER" id="PTHR43410:SF1">
    <property type="entry name" value="NITRIC OXIDE SYNTHASE"/>
    <property type="match status" value="1"/>
</dbReference>
<dbReference type="PROSITE" id="PS60001">
    <property type="entry name" value="NOS"/>
    <property type="match status" value="1"/>
</dbReference>
<accession>A0A398AWZ7</accession>
<evidence type="ECO:0000256" key="5">
    <source>
        <dbReference type="ARBA" id="ARBA00018859"/>
    </source>
</evidence>
<dbReference type="InterPro" id="IPR017142">
    <property type="entry name" value="Nitric_oxide_synthase_Oase-su"/>
</dbReference>
<dbReference type="Pfam" id="PF02898">
    <property type="entry name" value="NO_synthase"/>
    <property type="match status" value="1"/>
</dbReference>
<dbReference type="InterPro" id="IPR044943">
    <property type="entry name" value="NOS_dom_1"/>
</dbReference>
<evidence type="ECO:0000256" key="8">
    <source>
        <dbReference type="ARBA" id="ARBA00023002"/>
    </source>
</evidence>
<evidence type="ECO:0000256" key="1">
    <source>
        <dbReference type="ARBA" id="ARBA00001971"/>
    </source>
</evidence>
<dbReference type="CDD" id="cd00575">
    <property type="entry name" value="NOS_oxygenase"/>
    <property type="match status" value="1"/>
</dbReference>
<name>A0A398AWZ7_9BACI</name>
<dbReference type="Gene3D" id="3.90.440.10">
    <property type="entry name" value="Nitric Oxide Synthase,Heme Domain,Chain A domain 2"/>
    <property type="match status" value="1"/>
</dbReference>
<evidence type="ECO:0000256" key="3">
    <source>
        <dbReference type="ARBA" id="ARBA00005411"/>
    </source>
</evidence>
<evidence type="ECO:0000256" key="10">
    <source>
        <dbReference type="ARBA" id="ARBA00048713"/>
    </source>
</evidence>
<evidence type="ECO:0000256" key="9">
    <source>
        <dbReference type="ARBA" id="ARBA00023004"/>
    </source>
</evidence>
<dbReference type="GO" id="GO:0006809">
    <property type="term" value="P:nitric oxide biosynthetic process"/>
    <property type="evidence" value="ECO:0007669"/>
    <property type="project" value="InterPro"/>
</dbReference>
<keyword evidence="8 11" id="KW-0560">Oxidoreductase</keyword>
<evidence type="ECO:0000256" key="6">
    <source>
        <dbReference type="ARBA" id="ARBA00022617"/>
    </source>
</evidence>
<evidence type="ECO:0000256" key="4">
    <source>
        <dbReference type="ARBA" id="ARBA00012735"/>
    </source>
</evidence>
<keyword evidence="7 11" id="KW-0479">Metal-binding</keyword>
<dbReference type="InterPro" id="IPR044944">
    <property type="entry name" value="NOS_dom_3"/>
</dbReference>
<dbReference type="RefSeq" id="WP_119118658.1">
    <property type="nucleotide sequence ID" value="NZ_QWVS01000052.1"/>
</dbReference>
<evidence type="ECO:0000259" key="13">
    <source>
        <dbReference type="PROSITE" id="PS60001"/>
    </source>
</evidence>
<dbReference type="Gene3D" id="3.90.340.10">
    <property type="entry name" value="Nitric Oxide Synthase, Chain A, domain 1"/>
    <property type="match status" value="1"/>
</dbReference>
<comment type="subunit">
    <text evidence="11">Homodimer.</text>
</comment>
<dbReference type="InterPro" id="IPR004030">
    <property type="entry name" value="NOS_N"/>
</dbReference>
<dbReference type="AlphaFoldDB" id="A0A398AWZ7"/>
<dbReference type="EMBL" id="QWVS01000052">
    <property type="protein sequence ID" value="RID82177.1"/>
    <property type="molecule type" value="Genomic_DNA"/>
</dbReference>
<evidence type="ECO:0000256" key="2">
    <source>
        <dbReference type="ARBA" id="ARBA00002642"/>
    </source>
</evidence>
<dbReference type="PANTHER" id="PTHR43410">
    <property type="entry name" value="NITRIC OXIDE SYNTHASE OXYGENASE"/>
    <property type="match status" value="1"/>
</dbReference>
<dbReference type="InterPro" id="IPR050607">
    <property type="entry name" value="NOS"/>
</dbReference>
<keyword evidence="15" id="KW-1185">Reference proteome</keyword>
<keyword evidence="6 11" id="KW-0349">Heme</keyword>
<feature type="domain" description="Nitric oxide synthase (NOS)" evidence="13">
    <location>
        <begin position="63"/>
        <end position="70"/>
    </location>
</feature>
<evidence type="ECO:0000256" key="7">
    <source>
        <dbReference type="ARBA" id="ARBA00022723"/>
    </source>
</evidence>
<evidence type="ECO:0000256" key="12">
    <source>
        <dbReference type="PIRSR" id="PIRSR037219-1"/>
    </source>
</evidence>
<comment type="caution">
    <text evidence="14">The sequence shown here is derived from an EMBL/GenBank/DDBJ whole genome shotgun (WGS) entry which is preliminary data.</text>
</comment>
<comment type="similarity">
    <text evidence="3 11">Belongs to the NOS family. Bacterial NOS oxygenase subfamily.</text>
</comment>
<dbReference type="InterPro" id="IPR044940">
    <property type="entry name" value="NOS_dom_2"/>
</dbReference>
<comment type="function">
    <text evidence="2 11">Catalyzes the production of nitric oxide.</text>
</comment>
<proteinExistence type="inferred from homology"/>